<dbReference type="EC" id="3.1.-.-" evidence="12"/>
<dbReference type="Proteomes" id="UP000184172">
    <property type="component" value="Unassembled WGS sequence"/>
</dbReference>
<dbReference type="GO" id="GO:0004519">
    <property type="term" value="F:endonuclease activity"/>
    <property type="evidence" value="ECO:0007669"/>
    <property type="project" value="UniProtKB-UniRule"/>
</dbReference>
<dbReference type="Gene3D" id="3.30.420.10">
    <property type="entry name" value="Ribonuclease H-like superfamily/Ribonuclease H"/>
    <property type="match status" value="3"/>
</dbReference>
<dbReference type="InterPro" id="IPR036397">
    <property type="entry name" value="RNaseH_sf"/>
</dbReference>
<keyword evidence="10" id="KW-0464">Manganese</keyword>
<comment type="domain">
    <text evidence="12">Has 2 endonuclease domains. The discontinuous RuvC-like domain cleaves the target DNA noncomplementary to crRNA while the HNH nuclease domain cleaves the target DNA complementary to crRNA.</text>
</comment>
<evidence type="ECO:0000256" key="8">
    <source>
        <dbReference type="ARBA" id="ARBA00023118"/>
    </source>
</evidence>
<keyword evidence="3 12" id="KW-0479">Metal-binding</keyword>
<evidence type="ECO:0000256" key="9">
    <source>
        <dbReference type="ARBA" id="ARBA00023125"/>
    </source>
</evidence>
<name>A0A1M6NSB0_9FLAO</name>
<dbReference type="InterPro" id="IPR033114">
    <property type="entry name" value="HNH_CAS9"/>
</dbReference>
<comment type="subunit">
    <text evidence="11 12">Monomer. Binds crRNA and tracrRNA.</text>
</comment>
<evidence type="ECO:0000256" key="4">
    <source>
        <dbReference type="ARBA" id="ARBA00022759"/>
    </source>
</evidence>
<keyword evidence="2 12" id="KW-0540">Nuclease</keyword>
<dbReference type="GO" id="GO:0046872">
    <property type="term" value="F:metal ion binding"/>
    <property type="evidence" value="ECO:0007669"/>
    <property type="project" value="UniProtKB-UniRule"/>
</dbReference>
<evidence type="ECO:0000259" key="13">
    <source>
        <dbReference type="PROSITE" id="PS51749"/>
    </source>
</evidence>
<keyword evidence="6 12" id="KW-0460">Magnesium</keyword>
<dbReference type="RefSeq" id="WP_073221830.1">
    <property type="nucleotide sequence ID" value="NZ_FNNS01000026.1"/>
</dbReference>
<dbReference type="GO" id="GO:0003723">
    <property type="term" value="F:RNA binding"/>
    <property type="evidence" value="ECO:0007669"/>
    <property type="project" value="UniProtKB-UniRule"/>
</dbReference>
<dbReference type="GO" id="GO:0043571">
    <property type="term" value="P:maintenance of CRISPR repeat elements"/>
    <property type="evidence" value="ECO:0007669"/>
    <property type="project" value="UniProtKB-UniRule"/>
</dbReference>
<dbReference type="Pfam" id="PF18541">
    <property type="entry name" value="RuvC_III"/>
    <property type="match status" value="1"/>
</dbReference>
<accession>A0A1M6NSB0</accession>
<dbReference type="InterPro" id="IPR041383">
    <property type="entry name" value="RuvC_III"/>
</dbReference>
<dbReference type="GO" id="GO:0003677">
    <property type="term" value="F:DNA binding"/>
    <property type="evidence" value="ECO:0007669"/>
    <property type="project" value="UniProtKB-UniRule"/>
</dbReference>
<proteinExistence type="inferred from homology"/>
<keyword evidence="5 12" id="KW-0378">Hydrolase</keyword>
<evidence type="ECO:0000256" key="3">
    <source>
        <dbReference type="ARBA" id="ARBA00022723"/>
    </source>
</evidence>
<comment type="similarity">
    <text evidence="12">Belongs to the CRISPR-associated Cas9 family.</text>
</comment>
<evidence type="ECO:0000256" key="11">
    <source>
        <dbReference type="ARBA" id="ARBA00046380"/>
    </source>
</evidence>
<dbReference type="GO" id="GO:0051607">
    <property type="term" value="P:defense response to virus"/>
    <property type="evidence" value="ECO:0007669"/>
    <property type="project" value="UniProtKB-UniRule"/>
</dbReference>
<keyword evidence="8 12" id="KW-0051">Antiviral defense</keyword>
<feature type="binding site" evidence="12">
    <location>
        <position position="782"/>
    </location>
    <ligand>
        <name>Mg(2+)</name>
        <dbReference type="ChEBI" id="CHEBI:18420"/>
        <label>1</label>
    </ligand>
</feature>
<feature type="active site" description="For RuvC-like nuclease domain" evidence="12">
    <location>
        <position position="8"/>
    </location>
</feature>
<reference evidence="15" key="1">
    <citation type="submission" date="2016-11" db="EMBL/GenBank/DDBJ databases">
        <authorList>
            <person name="Varghese N."/>
            <person name="Submissions S."/>
        </authorList>
    </citation>
    <scope>NUCLEOTIDE SEQUENCE [LARGE SCALE GENOMIC DNA]</scope>
    <source>
        <strain evidence="15">DSM 26349</strain>
    </source>
</reference>
<protein>
    <recommendedName>
        <fullName evidence="12">CRISPR-associated endonuclease Cas9</fullName>
        <ecNumber evidence="12">3.1.-.-</ecNumber>
    </recommendedName>
</protein>
<feature type="active site" description="Proton acceptor for HNH nuclease domain" evidence="12">
    <location>
        <position position="906"/>
    </location>
</feature>
<evidence type="ECO:0000256" key="6">
    <source>
        <dbReference type="ARBA" id="ARBA00022842"/>
    </source>
</evidence>
<comment type="cofactor">
    <cofactor evidence="1 12">
        <name>Mg(2+)</name>
        <dbReference type="ChEBI" id="CHEBI:18420"/>
    </cofactor>
</comment>
<feature type="domain" description="HNH Cas9-type" evidence="13">
    <location>
        <begin position="828"/>
        <end position="992"/>
    </location>
</feature>
<organism evidence="14 15">
    <name type="scientific">Aequorivita viscosa</name>
    <dbReference type="NCBI Taxonomy" id="797419"/>
    <lineage>
        <taxon>Bacteria</taxon>
        <taxon>Pseudomonadati</taxon>
        <taxon>Bacteroidota</taxon>
        <taxon>Flavobacteriia</taxon>
        <taxon>Flavobacteriales</taxon>
        <taxon>Flavobacteriaceae</taxon>
        <taxon>Aequorivita</taxon>
    </lineage>
</organism>
<dbReference type="NCBIfam" id="TIGR01865">
    <property type="entry name" value="cas_Csn1"/>
    <property type="match status" value="1"/>
</dbReference>
<dbReference type="EMBL" id="FQYV01000038">
    <property type="protein sequence ID" value="SHJ98540.1"/>
    <property type="molecule type" value="Genomic_DNA"/>
</dbReference>
<dbReference type="Gene3D" id="1.10.30.50">
    <property type="match status" value="1"/>
</dbReference>
<evidence type="ECO:0000256" key="1">
    <source>
        <dbReference type="ARBA" id="ARBA00001946"/>
    </source>
</evidence>
<feature type="binding site" evidence="12">
    <location>
        <position position="8"/>
    </location>
    <ligand>
        <name>Mg(2+)</name>
        <dbReference type="ChEBI" id="CHEBI:18420"/>
        <label>1</label>
    </ligand>
</feature>
<evidence type="ECO:0000313" key="14">
    <source>
        <dbReference type="EMBL" id="SHJ98540.1"/>
    </source>
</evidence>
<dbReference type="Pfam" id="PF13395">
    <property type="entry name" value="HNH_4"/>
    <property type="match status" value="1"/>
</dbReference>
<keyword evidence="15" id="KW-1185">Reference proteome</keyword>
<feature type="binding site" evidence="12">
    <location>
        <position position="778"/>
    </location>
    <ligand>
        <name>Mg(2+)</name>
        <dbReference type="ChEBI" id="CHEBI:18420"/>
        <label>1</label>
    </ligand>
</feature>
<feature type="binding site" evidence="12">
    <location>
        <position position="8"/>
    </location>
    <ligand>
        <name>Mg(2+)</name>
        <dbReference type="ChEBI" id="CHEBI:18420"/>
        <label>2</label>
    </ligand>
</feature>
<evidence type="ECO:0000256" key="5">
    <source>
        <dbReference type="ARBA" id="ARBA00022801"/>
    </source>
</evidence>
<keyword evidence="7 12" id="KW-0694">RNA-binding</keyword>
<dbReference type="InterPro" id="IPR003615">
    <property type="entry name" value="HNH_nuc"/>
</dbReference>
<keyword evidence="9 12" id="KW-0238">DNA-binding</keyword>
<evidence type="ECO:0000256" key="10">
    <source>
        <dbReference type="ARBA" id="ARBA00023211"/>
    </source>
</evidence>
<dbReference type="PROSITE" id="PS51749">
    <property type="entry name" value="HNH_CAS9"/>
    <property type="match status" value="1"/>
</dbReference>
<evidence type="ECO:0000313" key="15">
    <source>
        <dbReference type="Proteomes" id="UP000184172"/>
    </source>
</evidence>
<dbReference type="InterPro" id="IPR032239">
    <property type="entry name" value="Cas9-BH"/>
</dbReference>
<dbReference type="STRING" id="797419.SAMN05216556_12629"/>
<evidence type="ECO:0000256" key="2">
    <source>
        <dbReference type="ARBA" id="ARBA00022722"/>
    </source>
</evidence>
<feature type="binding site" evidence="12">
    <location>
        <position position="1095"/>
    </location>
    <ligand>
        <name>Mg(2+)</name>
        <dbReference type="ChEBI" id="CHEBI:18420"/>
        <label>2</label>
    </ligand>
</feature>
<evidence type="ECO:0000256" key="7">
    <source>
        <dbReference type="ARBA" id="ARBA00022884"/>
    </source>
</evidence>
<dbReference type="GO" id="GO:0016787">
    <property type="term" value="F:hydrolase activity"/>
    <property type="evidence" value="ECO:0007669"/>
    <property type="project" value="UniProtKB-KW"/>
</dbReference>
<keyword evidence="4 12" id="KW-0255">Endonuclease</keyword>
<dbReference type="OrthoDB" id="9777169at2"/>
<evidence type="ECO:0000256" key="12">
    <source>
        <dbReference type="HAMAP-Rule" id="MF_01480"/>
    </source>
</evidence>
<dbReference type="InterPro" id="IPR028629">
    <property type="entry name" value="Cas9"/>
</dbReference>
<dbReference type="Pfam" id="PF16593">
    <property type="entry name" value="Cas9-BH"/>
    <property type="match status" value="1"/>
</dbReference>
<dbReference type="HAMAP" id="MF_01480">
    <property type="entry name" value="Cas9"/>
    <property type="match status" value="1"/>
</dbReference>
<gene>
    <name evidence="12" type="primary">cas9</name>
    <name evidence="14" type="ORF">SAMN04487908_1383</name>
</gene>
<comment type="function">
    <text evidence="12">CRISPR (clustered regularly interspaced short palindromic repeat) is an adaptive immune system that provides protection against mobile genetic elements (viruses, transposable elements and conjugative plasmids). CRISPR clusters contain spacers, sequences complementary to antecedent mobile elements, and target invading nucleic acids. CRISPR clusters are transcribed and processed into CRISPR RNA (crRNA). In type II CRISPR systems correct processing of pre-crRNA requires a trans-encoded small RNA (tracrRNA), endogenous ribonuclease 3 (rnc) and this protein. The tracrRNA serves as a guide for ribonuclease 3-aided processing of pre-crRNA. Subsequently Cas9/crRNA/tracrRNA endonucleolytically cleaves linear or circular dsDNA target complementary to the spacer; Cas9 is inactive in the absence of the 2 guide RNAs (gRNA). Cas9 recognizes the protospacer adjacent motif (PAM) in the CRISPR repeat sequences to help distinguish self versus nonself, as targets within the bacterial CRISPR locus do not have PAMs. PAM recognition is also required for catalytic activity.</text>
</comment>
<sequence length="1486" mass="173835">MKRVLGLDLGTNSIGWALIKHNFGTKEGEINDMGVRIIPMSADILGKFDAGQSHSKTAERTGYRGVRRLYQRDNLRRERLHRVLNILGFLPEHYAEHIDFKKRLGQFKDGKEINLNYKPNANGKYEFIFKSSYHEMLVEFKNSQPDLFYIKSNGKETKIPYDWTLYYLRKKALSQPLTKQELAWIILNFNQKRGYYQLRGEEIDDDKTKQFVQLKVREVIDSGEFVKGKPLFDVIFENGWKYDKQVVKTEDWIDRTKEFIVTTKTLKNGDIKRTYKAVDSEKDWAAIKAKTEQDIERSNKTVGEFIYEALIDNPTQKIRGKLVKTIERKFYKEELEKILTKQIELQPQLFTTNLYEACIKELYPRNEAHQNAIKNRDFLYLLMDDIIFYQRPLKSQKSNISGCQFEHQIYLKTNKETGKKEKVNQAVKAIPKSHPLFQEFRTWQWLQNLKVYNKVDTDKGELTDATKQLLPNEESWVDLYDFLQHKKELDQSQFIKYFIEKKLINKTEKDYYRWNYVEDKKYPFAETKAQFISRLTKVEGIDDINTFLDKKTQLGNKDNSPFVSRIEQLWHIIYSVSDINEYKSALEKFALKHNINKESFVDNFIKFPPFKSEYGSYSKKALNKLLPLMRRGKYWNENDISDIVKKRVSEIMERVNAINLKEGYSAKELAEALVDVSDDDVKKQLIKSFIPFKYKNPLKGLNTYQATYLVYGRHSEVGDIQNWKSPEDIDTYLKNFKQHSLRNPIVEQVVTETLRVVRDIWKHHGKSKPNFFNEIHVELGREMKNPAGKREQISKRNTENENTNHRIREVLKELMNDASIQGDVRDYSPSQQDLLKIYEEGVYQNPKVDYSKVSEDEIAKIRRSNSPTQKEIQRYRLWLEQGYISPYTGKPIPLSKLFTHEYQIEHIIPQSRYFDNSLSNKIICESAVNEDKDNKTAFEYLKDKSGSVINGHKLLSLAEYEAHVAQYFKNNRQKLKNLLSEDIPEGFINRQLNDSRYISKLIKGLLSNIVRDEGEQEATSKNLIPVTGSVSSKLKNDWGLNDKWNELILPRFERLNQLTQTNDFTTTNTNGNTIPTVPDDLLKGFSKKRIDHRHHVLDALVVACCTRNHGHYLSALNAEKENYSLRNKLLIVNEQGDYTKAFQMPWQGFTTEAKNQLEKTVVSFKQNLRVINKANNKFWSYKDENGKLNLDKSGKPVKKLRKQTKGDNWAIRKAMHKETVSGKYNIETPKGKIATAVRGSLADIKNEKHLAKITDPQIREVILPNHLKKYVDEKGKINFDIAFSDEGIEDLNKNIVALNYGKNHQPIRKIKFFEVGSKFSISENENSAKNKKYVEAAKGTNLFFAVYWDGKKQKRNYETIPLNEVIAHQKQVAHLPKSERLPIQPNNKKGEFLFTLTPNDLVYVPTDEELTNINAIDFNNLNQEQVNRIYKVVSFTNTRLYVVPFYSAKPIYNKVEFTQLNKVEFTDEKIFMFKLQVDRLGNISKA</sequence>
<feature type="binding site" evidence="12">
    <location>
        <position position="782"/>
    </location>
    <ligand>
        <name>Mg(2+)</name>
        <dbReference type="ChEBI" id="CHEBI:18420"/>
        <label>2</label>
    </ligand>
</feature>